<dbReference type="InterPro" id="IPR029036">
    <property type="entry name" value="P5CR_dimer"/>
</dbReference>
<comment type="catalytic activity">
    <reaction evidence="4">
        <text>L-proline + NADP(+) = (S)-1-pyrroline-5-carboxylate + NADPH + 2 H(+)</text>
        <dbReference type="Rhea" id="RHEA:14109"/>
        <dbReference type="ChEBI" id="CHEBI:15378"/>
        <dbReference type="ChEBI" id="CHEBI:17388"/>
        <dbReference type="ChEBI" id="CHEBI:57783"/>
        <dbReference type="ChEBI" id="CHEBI:58349"/>
        <dbReference type="ChEBI" id="CHEBI:60039"/>
        <dbReference type="EC" id="1.5.1.2"/>
    </reaction>
</comment>
<comment type="catalytic activity">
    <reaction evidence="4">
        <text>L-proline + NAD(+) = (S)-1-pyrroline-5-carboxylate + NADH + 2 H(+)</text>
        <dbReference type="Rhea" id="RHEA:14105"/>
        <dbReference type="ChEBI" id="CHEBI:15378"/>
        <dbReference type="ChEBI" id="CHEBI:17388"/>
        <dbReference type="ChEBI" id="CHEBI:57540"/>
        <dbReference type="ChEBI" id="CHEBI:57945"/>
        <dbReference type="ChEBI" id="CHEBI:60039"/>
        <dbReference type="EC" id="1.5.1.2"/>
    </reaction>
</comment>
<dbReference type="InterPro" id="IPR028939">
    <property type="entry name" value="P5C_Rdtase_cat_N"/>
</dbReference>
<evidence type="ECO:0000259" key="7">
    <source>
        <dbReference type="Pfam" id="PF03807"/>
    </source>
</evidence>
<evidence type="ECO:0000313" key="10">
    <source>
        <dbReference type="Proteomes" id="UP000325797"/>
    </source>
</evidence>
<dbReference type="InterPro" id="IPR000304">
    <property type="entry name" value="Pyrroline-COOH_reductase"/>
</dbReference>
<keyword evidence="10" id="KW-1185">Reference proteome</keyword>
<protein>
    <recommendedName>
        <fullName evidence="4 5">Pyrroline-5-carboxylate reductase</fullName>
        <shortName evidence="4">P5C reductase</shortName>
        <shortName evidence="4">P5CR</shortName>
        <ecNumber evidence="4 5">1.5.1.2</ecNumber>
    </recommendedName>
    <alternativeName>
        <fullName evidence="4">PCA reductase</fullName>
    </alternativeName>
</protein>
<dbReference type="Pfam" id="PF03807">
    <property type="entry name" value="F420_oxidored"/>
    <property type="match status" value="1"/>
</dbReference>
<evidence type="ECO:0000256" key="6">
    <source>
        <dbReference type="PIRSR" id="PIRSR000193-1"/>
    </source>
</evidence>
<dbReference type="EMBL" id="CP042582">
    <property type="protein sequence ID" value="QEX21037.1"/>
    <property type="molecule type" value="Genomic_DNA"/>
</dbReference>
<dbReference type="GO" id="GO:0055129">
    <property type="term" value="P:L-proline biosynthetic process"/>
    <property type="evidence" value="ECO:0007669"/>
    <property type="project" value="UniProtKB-UniRule"/>
</dbReference>
<sequence length="272" mass="28497">MRDLEGPLLLVGCGKMGGAMLAGWLERGLDPAETHVIEPNKAALGPIADQIRHHHADFSTLPAKLSPRVVVLAVKPQMMASALPGCRRFVGPGTLFLSIAAGKTIAYFERELGKGPLVRAMPNTPAAIARGISVAVANPLVSADQKDQADALLKAVGEVAWVEAEALIDPVTALSGGGPAYVFLLMEYLAEAGAAAGLPPELARRLARVTVSGAGELARRSPESVEQLRQNVTSPNGTTLEALKILMAEDGLKPLLTRAIAAATRRSRELAD</sequence>
<evidence type="ECO:0000256" key="4">
    <source>
        <dbReference type="HAMAP-Rule" id="MF_01925"/>
    </source>
</evidence>
<keyword evidence="4" id="KW-0641">Proline biosynthesis</keyword>
<dbReference type="Proteomes" id="UP000325797">
    <property type="component" value="Chromosome"/>
</dbReference>
<evidence type="ECO:0000256" key="3">
    <source>
        <dbReference type="ARBA" id="ARBA00023002"/>
    </source>
</evidence>
<keyword evidence="2 4" id="KW-0521">NADP</keyword>
<accession>A0A5J6MV25</accession>
<dbReference type="NCBIfam" id="TIGR00112">
    <property type="entry name" value="proC"/>
    <property type="match status" value="1"/>
</dbReference>
<evidence type="ECO:0000256" key="5">
    <source>
        <dbReference type="NCBIfam" id="TIGR00112"/>
    </source>
</evidence>
<evidence type="ECO:0000256" key="1">
    <source>
        <dbReference type="ARBA" id="ARBA00005525"/>
    </source>
</evidence>
<comment type="pathway">
    <text evidence="4">Amino-acid biosynthesis; L-proline biosynthesis; L-proline from L-glutamate 5-semialdehyde: step 1/1.</text>
</comment>
<dbReference type="HAMAP" id="MF_01925">
    <property type="entry name" value="P5C_reductase"/>
    <property type="match status" value="1"/>
</dbReference>
<organism evidence="9 10">
    <name type="scientific">Hypericibacter adhaerens</name>
    <dbReference type="NCBI Taxonomy" id="2602016"/>
    <lineage>
        <taxon>Bacteria</taxon>
        <taxon>Pseudomonadati</taxon>
        <taxon>Pseudomonadota</taxon>
        <taxon>Alphaproteobacteria</taxon>
        <taxon>Rhodospirillales</taxon>
        <taxon>Dongiaceae</taxon>
        <taxon>Hypericibacter</taxon>
    </lineage>
</organism>
<dbReference type="PIRSF" id="PIRSF000193">
    <property type="entry name" value="Pyrrol-5-carb_rd"/>
    <property type="match status" value="1"/>
</dbReference>
<dbReference type="Pfam" id="PF14748">
    <property type="entry name" value="P5CR_dimer"/>
    <property type="match status" value="1"/>
</dbReference>
<keyword evidence="4" id="KW-0963">Cytoplasm</keyword>
<comment type="similarity">
    <text evidence="1 4">Belongs to the pyrroline-5-carboxylate reductase family.</text>
</comment>
<dbReference type="Gene3D" id="3.40.50.720">
    <property type="entry name" value="NAD(P)-binding Rossmann-like Domain"/>
    <property type="match status" value="1"/>
</dbReference>
<evidence type="ECO:0000256" key="2">
    <source>
        <dbReference type="ARBA" id="ARBA00022857"/>
    </source>
</evidence>
<dbReference type="PANTHER" id="PTHR11645">
    <property type="entry name" value="PYRROLINE-5-CARBOXYLATE REDUCTASE"/>
    <property type="match status" value="1"/>
</dbReference>
<dbReference type="SUPFAM" id="SSF51735">
    <property type="entry name" value="NAD(P)-binding Rossmann-fold domains"/>
    <property type="match status" value="1"/>
</dbReference>
<evidence type="ECO:0000259" key="8">
    <source>
        <dbReference type="Pfam" id="PF14748"/>
    </source>
</evidence>
<dbReference type="OrthoDB" id="9805754at2"/>
<dbReference type="GO" id="GO:0004735">
    <property type="term" value="F:pyrroline-5-carboxylate reductase activity"/>
    <property type="evidence" value="ECO:0007669"/>
    <property type="project" value="UniProtKB-UniRule"/>
</dbReference>
<keyword evidence="3 4" id="KW-0560">Oxidoreductase</keyword>
<reference evidence="9 10" key="1">
    <citation type="submission" date="2019-08" db="EMBL/GenBank/DDBJ databases">
        <title>Hyperibacter terrae gen. nov., sp. nov. and Hyperibacter viscosus sp. nov., two new members in the family Rhodospirillaceae isolated from the rhizosphere of Hypericum perforatum.</title>
        <authorList>
            <person name="Noviana Z."/>
        </authorList>
    </citation>
    <scope>NUCLEOTIDE SEQUENCE [LARGE SCALE GENOMIC DNA]</scope>
    <source>
        <strain evidence="9 10">R5959</strain>
    </source>
</reference>
<dbReference type="FunFam" id="1.10.3730.10:FF:000001">
    <property type="entry name" value="Pyrroline-5-carboxylate reductase"/>
    <property type="match status" value="1"/>
</dbReference>
<dbReference type="InterPro" id="IPR036291">
    <property type="entry name" value="NAD(P)-bd_dom_sf"/>
</dbReference>
<gene>
    <name evidence="4 9" type="primary">proC</name>
    <name evidence="9" type="ORF">FRZ61_09570</name>
</gene>
<dbReference type="AlphaFoldDB" id="A0A5J6MV25"/>
<dbReference type="InterPro" id="IPR008927">
    <property type="entry name" value="6-PGluconate_DH-like_C_sf"/>
</dbReference>
<dbReference type="EC" id="1.5.1.2" evidence="4 5"/>
<dbReference type="RefSeq" id="WP_151115280.1">
    <property type="nucleotide sequence ID" value="NZ_CP042582.1"/>
</dbReference>
<dbReference type="UniPathway" id="UPA00098">
    <property type="reaction ID" value="UER00361"/>
</dbReference>
<dbReference type="KEGG" id="hadh:FRZ61_09570"/>
<keyword evidence="4" id="KW-0028">Amino-acid biosynthesis</keyword>
<evidence type="ECO:0000313" key="9">
    <source>
        <dbReference type="EMBL" id="QEX21037.1"/>
    </source>
</evidence>
<comment type="function">
    <text evidence="4">Catalyzes the reduction of 1-pyrroline-5-carboxylate (PCA) to L-proline.</text>
</comment>
<dbReference type="SUPFAM" id="SSF48179">
    <property type="entry name" value="6-phosphogluconate dehydrogenase C-terminal domain-like"/>
    <property type="match status" value="1"/>
</dbReference>
<feature type="domain" description="Pyrroline-5-carboxylate reductase catalytic N-terminal" evidence="7">
    <location>
        <begin position="10"/>
        <end position="102"/>
    </location>
</feature>
<comment type="subcellular location">
    <subcellularLocation>
        <location evidence="4">Cytoplasm</location>
    </subcellularLocation>
</comment>
<feature type="binding site" evidence="6">
    <location>
        <begin position="73"/>
        <end position="76"/>
    </location>
    <ligand>
        <name>NADP(+)</name>
        <dbReference type="ChEBI" id="CHEBI:58349"/>
    </ligand>
</feature>
<feature type="domain" description="Pyrroline-5-carboxylate reductase dimerisation" evidence="8">
    <location>
        <begin position="165"/>
        <end position="270"/>
    </location>
</feature>
<proteinExistence type="inferred from homology"/>
<dbReference type="PANTHER" id="PTHR11645:SF0">
    <property type="entry name" value="PYRROLINE-5-CARBOXYLATE REDUCTASE 3"/>
    <property type="match status" value="1"/>
</dbReference>
<name>A0A5J6MV25_9PROT</name>
<dbReference type="Gene3D" id="1.10.3730.10">
    <property type="entry name" value="ProC C-terminal domain-like"/>
    <property type="match status" value="1"/>
</dbReference>
<dbReference type="GO" id="GO:0005737">
    <property type="term" value="C:cytoplasm"/>
    <property type="evidence" value="ECO:0007669"/>
    <property type="project" value="UniProtKB-SubCell"/>
</dbReference>